<name>A0ABU9D549_9PROT</name>
<comment type="caution">
    <text evidence="5">The sequence shown here is derived from an EMBL/GenBank/DDBJ whole genome shotgun (WGS) entry which is preliminary data.</text>
</comment>
<accession>A0ABU9D549</accession>
<dbReference type="Pfam" id="PF01934">
    <property type="entry name" value="HepT-like"/>
    <property type="match status" value="1"/>
</dbReference>
<keyword evidence="3" id="KW-0378">Hydrolase</keyword>
<keyword evidence="2" id="KW-0540">Nuclease</keyword>
<evidence type="ECO:0000256" key="1">
    <source>
        <dbReference type="ARBA" id="ARBA00022649"/>
    </source>
</evidence>
<dbReference type="InterPro" id="IPR008201">
    <property type="entry name" value="HepT-like"/>
</dbReference>
<dbReference type="EMBL" id="JBBPCO010000002">
    <property type="protein sequence ID" value="MEK8088672.1"/>
    <property type="molecule type" value="Genomic_DNA"/>
</dbReference>
<keyword evidence="6" id="KW-1185">Reference proteome</keyword>
<dbReference type="NCBIfam" id="NF047751">
    <property type="entry name" value="HepT_toxin"/>
    <property type="match status" value="1"/>
</dbReference>
<gene>
    <name evidence="5" type="ORF">WOB96_02730</name>
</gene>
<evidence type="ECO:0000256" key="3">
    <source>
        <dbReference type="ARBA" id="ARBA00022801"/>
    </source>
</evidence>
<evidence type="ECO:0000313" key="6">
    <source>
        <dbReference type="Proteomes" id="UP001446205"/>
    </source>
</evidence>
<protein>
    <submittedName>
        <fullName evidence="5">DUF86 domain-containing protein</fullName>
    </submittedName>
</protein>
<dbReference type="InterPro" id="IPR037038">
    <property type="entry name" value="HepT-like_sf"/>
</dbReference>
<evidence type="ECO:0000256" key="2">
    <source>
        <dbReference type="ARBA" id="ARBA00022722"/>
    </source>
</evidence>
<dbReference type="PANTHER" id="PTHR33397">
    <property type="entry name" value="UPF0331 PROTEIN YUTE"/>
    <property type="match status" value="1"/>
</dbReference>
<keyword evidence="1" id="KW-1277">Toxin-antitoxin system</keyword>
<evidence type="ECO:0000313" key="5">
    <source>
        <dbReference type="EMBL" id="MEK8088672.1"/>
    </source>
</evidence>
<reference evidence="5 6" key="1">
    <citation type="submission" date="2024-04" db="EMBL/GenBank/DDBJ databases">
        <authorList>
            <person name="Abashina T."/>
            <person name="Shaikin A."/>
        </authorList>
    </citation>
    <scope>NUCLEOTIDE SEQUENCE [LARGE SCALE GENOMIC DNA]</scope>
    <source>
        <strain evidence="5 6">AAFK</strain>
    </source>
</reference>
<dbReference type="RefSeq" id="WP_341369738.1">
    <property type="nucleotide sequence ID" value="NZ_JBBPCO010000002.1"/>
</dbReference>
<dbReference type="Gene3D" id="1.20.120.580">
    <property type="entry name" value="bsu32300-like"/>
    <property type="match status" value="1"/>
</dbReference>
<comment type="similarity">
    <text evidence="4">Belongs to the HepT RNase toxin family.</text>
</comment>
<dbReference type="PANTHER" id="PTHR33397:SF3">
    <property type="entry name" value="MRNA NUCLEASE HEPT"/>
    <property type="match status" value="1"/>
</dbReference>
<organism evidence="5 6">
    <name type="scientific">Thermithiobacillus plumbiphilus</name>
    <dbReference type="NCBI Taxonomy" id="1729899"/>
    <lineage>
        <taxon>Bacteria</taxon>
        <taxon>Pseudomonadati</taxon>
        <taxon>Pseudomonadota</taxon>
        <taxon>Acidithiobacillia</taxon>
        <taxon>Acidithiobacillales</taxon>
        <taxon>Thermithiobacillaceae</taxon>
        <taxon>Thermithiobacillus</taxon>
    </lineage>
</organism>
<sequence length="140" mass="16008">MVDDVLLNKAAIIERCLQRVTEEYRGHESELEQNFTRQDAIVLNLLRACEAAIDLAMHQVRVERLGLPQESREAFQMLEAAGIISPDLSTRMQRMIGFRNIAVHEYQKLDLAILRNVLDQRLDDFREFVALALRGSGSAQ</sequence>
<dbReference type="InterPro" id="IPR052379">
    <property type="entry name" value="Type_VII_TA_RNase"/>
</dbReference>
<dbReference type="Proteomes" id="UP001446205">
    <property type="component" value="Unassembled WGS sequence"/>
</dbReference>
<evidence type="ECO:0000256" key="4">
    <source>
        <dbReference type="ARBA" id="ARBA00024207"/>
    </source>
</evidence>
<proteinExistence type="inferred from homology"/>